<evidence type="ECO:0000313" key="3">
    <source>
        <dbReference type="EMBL" id="KAG8038227.1"/>
    </source>
</evidence>
<reference evidence="3" key="2">
    <citation type="submission" date="2021-04" db="EMBL/GenBank/DDBJ databases">
        <title>Genome-wide patterns of bracovirus chromosomal integration into multiple host tissues during parasitism.</title>
        <authorList>
            <person name="Chebbi M.A.C."/>
        </authorList>
    </citation>
    <scope>NUCLEOTIDE SEQUENCE</scope>
    <source>
        <tissue evidence="3">Whole body</tissue>
    </source>
</reference>
<evidence type="ECO:0000256" key="1">
    <source>
        <dbReference type="SAM" id="Phobius"/>
    </source>
</evidence>
<gene>
    <name evidence="3" type="ORF">G9C98_006554</name>
</gene>
<keyword evidence="1" id="KW-0812">Transmembrane</keyword>
<feature type="chain" id="PRO_5035323601" description="Right handed beta helix domain-containing protein" evidence="2">
    <location>
        <begin position="22"/>
        <end position="529"/>
    </location>
</feature>
<organism evidence="3 4">
    <name type="scientific">Cotesia typhae</name>
    <dbReference type="NCBI Taxonomy" id="2053667"/>
    <lineage>
        <taxon>Eukaryota</taxon>
        <taxon>Metazoa</taxon>
        <taxon>Ecdysozoa</taxon>
        <taxon>Arthropoda</taxon>
        <taxon>Hexapoda</taxon>
        <taxon>Insecta</taxon>
        <taxon>Pterygota</taxon>
        <taxon>Neoptera</taxon>
        <taxon>Endopterygota</taxon>
        <taxon>Hymenoptera</taxon>
        <taxon>Apocrita</taxon>
        <taxon>Ichneumonoidea</taxon>
        <taxon>Braconidae</taxon>
        <taxon>Microgastrinae</taxon>
        <taxon>Cotesia</taxon>
    </lineage>
</organism>
<dbReference type="Proteomes" id="UP000729913">
    <property type="component" value="Unassembled WGS sequence"/>
</dbReference>
<dbReference type="OrthoDB" id="6360013at2759"/>
<keyword evidence="2" id="KW-0732">Signal</keyword>
<dbReference type="EMBL" id="JAAOIC020000044">
    <property type="protein sequence ID" value="KAG8038227.1"/>
    <property type="molecule type" value="Genomic_DNA"/>
</dbReference>
<proteinExistence type="predicted"/>
<protein>
    <recommendedName>
        <fullName evidence="5">Right handed beta helix domain-containing protein</fullName>
    </recommendedName>
</protein>
<accession>A0A8J5R0J2</accession>
<evidence type="ECO:0000313" key="4">
    <source>
        <dbReference type="Proteomes" id="UP000729913"/>
    </source>
</evidence>
<feature type="transmembrane region" description="Helical" evidence="1">
    <location>
        <begin position="423"/>
        <end position="447"/>
    </location>
</feature>
<keyword evidence="4" id="KW-1185">Reference proteome</keyword>
<keyword evidence="1" id="KW-1133">Transmembrane helix</keyword>
<keyword evidence="1" id="KW-0472">Membrane</keyword>
<evidence type="ECO:0008006" key="5">
    <source>
        <dbReference type="Google" id="ProtNLM"/>
    </source>
</evidence>
<feature type="signal peptide" evidence="2">
    <location>
        <begin position="1"/>
        <end position="21"/>
    </location>
</feature>
<sequence>MGAARLVLGGAILGLFWGGIPQTIGSDALDGICKSSTCVCDLQGRLTCDCKNRPEELFLKAEGEHRLSQHTSRIIVKNCPSVILMNSSLALMTGLRSIDFINISNLTLFTESFELSPKTLRVIISIHSASIEVLPSFVFRGDIEAISFESVNISTVSAFAFANLAGTEKLILEDCLIGTIEEQAFKKFDVNFLHIIGGSFGDQVPSRAMNDLEVFTTFRLDGVYMGTVRSAAFVIKKPKTVTIQNCIIEGLEGEAFDISTRGPVLIKNNNFNSLSAGSFLGIGMDNDDRLPPMGSKLQEITFTNNTLNDFEEGSVLFDRASFRPVIDNILINRTCQCSLLNEWKNNILNYSNVYTRYYSVNSVIQNNNNLLEPIEEGTFYCLDTNGEVSGINSMSSISGFSSSSVTSFRDYELRKCTIGNSTMLLLVVITILIFLLIVGIVLIVWCCKRHRDNGQKQWISVPTSAPDVVTKKNGVIGRGGVNGSASDGNNSSRTPVDSRITMIVPDGRLYRETEFHVIIEKAEPLTTEL</sequence>
<evidence type="ECO:0000256" key="2">
    <source>
        <dbReference type="SAM" id="SignalP"/>
    </source>
</evidence>
<reference evidence="3" key="1">
    <citation type="submission" date="2020-03" db="EMBL/GenBank/DDBJ databases">
        <authorList>
            <person name="Chebbi M.A."/>
            <person name="Drezen J.M."/>
        </authorList>
    </citation>
    <scope>NUCLEOTIDE SEQUENCE</scope>
    <source>
        <tissue evidence="3">Whole body</tissue>
    </source>
</reference>
<name>A0A8J5R0J2_9HYME</name>
<dbReference type="AlphaFoldDB" id="A0A8J5R0J2"/>
<comment type="caution">
    <text evidence="3">The sequence shown here is derived from an EMBL/GenBank/DDBJ whole genome shotgun (WGS) entry which is preliminary data.</text>
</comment>